<dbReference type="InterPro" id="IPR011335">
    <property type="entry name" value="Restrct_endonuc-II-like"/>
</dbReference>
<dbReference type="SUPFAM" id="SSF52980">
    <property type="entry name" value="Restriction endonuclease-like"/>
    <property type="match status" value="1"/>
</dbReference>
<comment type="similarity">
    <text evidence="1 2">Belongs to the UPF0102 family.</text>
</comment>
<protein>
    <recommendedName>
        <fullName evidence="2">UPF0102 protein P0Y53_14920</fullName>
    </recommendedName>
</protein>
<accession>A0AAJ5WQA6</accession>
<dbReference type="AlphaFoldDB" id="A0AAJ5WQA6"/>
<dbReference type="CDD" id="cd20736">
    <property type="entry name" value="PoNe_Nuclease"/>
    <property type="match status" value="1"/>
</dbReference>
<evidence type="ECO:0000313" key="4">
    <source>
        <dbReference type="Proteomes" id="UP001220610"/>
    </source>
</evidence>
<gene>
    <name evidence="3" type="ORF">P0Y53_14920</name>
</gene>
<dbReference type="PANTHER" id="PTHR34039:SF1">
    <property type="entry name" value="UPF0102 PROTEIN YRAN"/>
    <property type="match status" value="1"/>
</dbReference>
<dbReference type="HAMAP" id="MF_00048">
    <property type="entry name" value="UPF0102"/>
    <property type="match status" value="1"/>
</dbReference>
<dbReference type="Pfam" id="PF02021">
    <property type="entry name" value="UPF0102"/>
    <property type="match status" value="1"/>
</dbReference>
<proteinExistence type="inferred from homology"/>
<reference evidence="3" key="1">
    <citation type="submission" date="2023-03" db="EMBL/GenBank/DDBJ databases">
        <title>Andean soil-derived lignocellulolytic bacterial consortium as a source of novel taxa and putative plastic-active enzymes.</title>
        <authorList>
            <person name="Diaz-Garcia L."/>
            <person name="Chuvochina M."/>
            <person name="Feuerriegel G."/>
            <person name="Bunk B."/>
            <person name="Sproer C."/>
            <person name="Streit W.R."/>
            <person name="Rodriguez L.M."/>
            <person name="Overmann J."/>
            <person name="Jimenez D.J."/>
        </authorList>
    </citation>
    <scope>NUCLEOTIDE SEQUENCE</scope>
    <source>
        <strain evidence="3">MAG 7</strain>
    </source>
</reference>
<dbReference type="InterPro" id="IPR003509">
    <property type="entry name" value="UPF0102_YraN-like"/>
</dbReference>
<dbReference type="GO" id="GO:0003676">
    <property type="term" value="F:nucleic acid binding"/>
    <property type="evidence" value="ECO:0007669"/>
    <property type="project" value="InterPro"/>
</dbReference>
<dbReference type="PANTHER" id="PTHR34039">
    <property type="entry name" value="UPF0102 PROTEIN YRAN"/>
    <property type="match status" value="1"/>
</dbReference>
<dbReference type="Proteomes" id="UP001220610">
    <property type="component" value="Chromosome"/>
</dbReference>
<dbReference type="InterPro" id="IPR011856">
    <property type="entry name" value="tRNA_endonuc-like_dom_sf"/>
</dbReference>
<evidence type="ECO:0000256" key="1">
    <source>
        <dbReference type="ARBA" id="ARBA00006738"/>
    </source>
</evidence>
<evidence type="ECO:0000256" key="2">
    <source>
        <dbReference type="HAMAP-Rule" id="MF_00048"/>
    </source>
</evidence>
<dbReference type="Gene3D" id="3.40.1350.10">
    <property type="match status" value="1"/>
</dbReference>
<evidence type="ECO:0000313" key="3">
    <source>
        <dbReference type="EMBL" id="WEK33782.1"/>
    </source>
</evidence>
<organism evidence="3 4">
    <name type="scientific">Candidatus Pseudobacter hemicellulosilyticus</name>
    <dbReference type="NCBI Taxonomy" id="3121375"/>
    <lineage>
        <taxon>Bacteria</taxon>
        <taxon>Pseudomonadati</taxon>
        <taxon>Bacteroidota</taxon>
        <taxon>Chitinophagia</taxon>
        <taxon>Chitinophagales</taxon>
        <taxon>Chitinophagaceae</taxon>
        <taxon>Pseudobacter</taxon>
    </lineage>
</organism>
<sequence>MANHHDIGKKGETLATNWLQQQGYTILHQNWCYYHYEIDVIAAKKGILHFVEVKTRSSSYFGLPEESVSKKKISNMMKCADQYQYRHPQWTRIQYDILSILLAGEMPPQYFLIEDIYL</sequence>
<dbReference type="EMBL" id="CP119311">
    <property type="protein sequence ID" value="WEK33782.1"/>
    <property type="molecule type" value="Genomic_DNA"/>
</dbReference>
<name>A0AAJ5WQA6_9BACT</name>